<name>A0ABT1W1B0_9PROT</name>
<protein>
    <recommendedName>
        <fullName evidence="3">PilZ domain-containing protein</fullName>
    </recommendedName>
</protein>
<dbReference type="EMBL" id="JAMZEJ010000010">
    <property type="protein sequence ID" value="MCQ8242240.1"/>
    <property type="molecule type" value="Genomic_DNA"/>
</dbReference>
<sequence length="123" mass="13726">MTQTTTRHPFIEDLAEEVVLTSSVLRRTVSGREKVLRIVTTGGSLYRSNTPRFLGHVEDRGLLEYDVELDGGVHASGLVSFRRDENGKVTHLHIAFSPLDAVLTFSTSLRERLADELGTELFL</sequence>
<organism evidence="1 2">
    <name type="scientific">Rhizosaccharibacter radicis</name>
    <dbReference type="NCBI Taxonomy" id="2782605"/>
    <lineage>
        <taxon>Bacteria</taxon>
        <taxon>Pseudomonadati</taxon>
        <taxon>Pseudomonadota</taxon>
        <taxon>Alphaproteobacteria</taxon>
        <taxon>Acetobacterales</taxon>
        <taxon>Acetobacteraceae</taxon>
        <taxon>Rhizosaccharibacter</taxon>
    </lineage>
</organism>
<evidence type="ECO:0008006" key="3">
    <source>
        <dbReference type="Google" id="ProtNLM"/>
    </source>
</evidence>
<keyword evidence="2" id="KW-1185">Reference proteome</keyword>
<gene>
    <name evidence="1" type="ORF">NFI88_15510</name>
</gene>
<proteinExistence type="predicted"/>
<evidence type="ECO:0000313" key="1">
    <source>
        <dbReference type="EMBL" id="MCQ8242240.1"/>
    </source>
</evidence>
<reference evidence="1 2" key="1">
    <citation type="submission" date="2022-06" db="EMBL/GenBank/DDBJ databases">
        <title>Rhizosaccharibacter gen. nov. sp. nov. KSS12, endophytic bacteria isolated from sugarcane.</title>
        <authorList>
            <person name="Pitiwittayakul N."/>
        </authorList>
    </citation>
    <scope>NUCLEOTIDE SEQUENCE [LARGE SCALE GENOMIC DNA]</scope>
    <source>
        <strain evidence="1 2">KSS12</strain>
    </source>
</reference>
<dbReference type="RefSeq" id="WP_422920996.1">
    <property type="nucleotide sequence ID" value="NZ_JAMZEJ010000010.1"/>
</dbReference>
<dbReference type="SUPFAM" id="SSF54427">
    <property type="entry name" value="NTF2-like"/>
    <property type="match status" value="1"/>
</dbReference>
<dbReference type="Gene3D" id="3.10.450.50">
    <property type="match status" value="1"/>
</dbReference>
<evidence type="ECO:0000313" key="2">
    <source>
        <dbReference type="Proteomes" id="UP001524547"/>
    </source>
</evidence>
<comment type="caution">
    <text evidence="1">The sequence shown here is derived from an EMBL/GenBank/DDBJ whole genome shotgun (WGS) entry which is preliminary data.</text>
</comment>
<dbReference type="InterPro" id="IPR032710">
    <property type="entry name" value="NTF2-like_dom_sf"/>
</dbReference>
<accession>A0ABT1W1B0</accession>
<dbReference type="Proteomes" id="UP001524547">
    <property type="component" value="Unassembled WGS sequence"/>
</dbReference>